<dbReference type="InterPro" id="IPR011333">
    <property type="entry name" value="SKP1/BTB/POZ_sf"/>
</dbReference>
<dbReference type="OrthoDB" id="3036049at2759"/>
<accession>A0A9P3GF27</accession>
<dbReference type="Gene3D" id="3.30.710.10">
    <property type="entry name" value="Potassium Channel Kv1.1, Chain A"/>
    <property type="match status" value="1"/>
</dbReference>
<evidence type="ECO:0000313" key="2">
    <source>
        <dbReference type="Proteomes" id="UP000703269"/>
    </source>
</evidence>
<proteinExistence type="predicted"/>
<organism evidence="1 2">
    <name type="scientific">Phanerochaete sordida</name>
    <dbReference type="NCBI Taxonomy" id="48140"/>
    <lineage>
        <taxon>Eukaryota</taxon>
        <taxon>Fungi</taxon>
        <taxon>Dikarya</taxon>
        <taxon>Basidiomycota</taxon>
        <taxon>Agaricomycotina</taxon>
        <taxon>Agaricomycetes</taxon>
        <taxon>Polyporales</taxon>
        <taxon>Phanerochaetaceae</taxon>
        <taxon>Phanerochaete</taxon>
    </lineage>
</organism>
<dbReference type="EMBL" id="BPQB01000030">
    <property type="protein sequence ID" value="GJE93164.1"/>
    <property type="molecule type" value="Genomic_DNA"/>
</dbReference>
<name>A0A9P3GF27_9APHY</name>
<protein>
    <recommendedName>
        <fullName evidence="3">BTB domain-containing protein</fullName>
    </recommendedName>
</protein>
<evidence type="ECO:0008006" key="3">
    <source>
        <dbReference type="Google" id="ProtNLM"/>
    </source>
</evidence>
<dbReference type="AlphaFoldDB" id="A0A9P3GF27"/>
<keyword evidence="2" id="KW-1185">Reference proteome</keyword>
<gene>
    <name evidence="1" type="ORF">PsYK624_093230</name>
</gene>
<reference evidence="1 2" key="1">
    <citation type="submission" date="2021-08" db="EMBL/GenBank/DDBJ databases">
        <title>Draft Genome Sequence of Phanerochaete sordida strain YK-624.</title>
        <authorList>
            <person name="Mori T."/>
            <person name="Dohra H."/>
            <person name="Suzuki T."/>
            <person name="Kawagishi H."/>
            <person name="Hirai H."/>
        </authorList>
    </citation>
    <scope>NUCLEOTIDE SEQUENCE [LARGE SCALE GENOMIC DNA]</scope>
    <source>
        <strain evidence="1 2">YK-624</strain>
    </source>
</reference>
<comment type="caution">
    <text evidence="1">The sequence shown here is derived from an EMBL/GenBank/DDBJ whole genome shotgun (WGS) entry which is preliminary data.</text>
</comment>
<dbReference type="Proteomes" id="UP000703269">
    <property type="component" value="Unassembled WGS sequence"/>
</dbReference>
<sequence length="301" mass="33972">MNNEDFQRCSDLWFDDGNIVLQAEQTLFQVYKGVLRRESPVFADMLSLSGQPEEHYGKVPLVRMHDTAEEIKLFLSVIFIHQFMDSRRANPELATIMAVSAKYQAPEVHRRAQALLTLEFPSTLKDYDALRTSPARSSVCQTESDFWALTIAVIKAARRTKENVLLPAAFLRAASHEVTSILAQDALDLEDRIVILAGRDKLSQMARKEPWAVVFSHGFGCGEWGNGCRGEWGRVRDAIEVSTNFIDPFCTVSPPVDRGKLCSQSRAYLLNTHPKAREDAWERLPIMFGLSPWAELVKESA</sequence>
<evidence type="ECO:0000313" key="1">
    <source>
        <dbReference type="EMBL" id="GJE93164.1"/>
    </source>
</evidence>